<feature type="active site" description="Proton donor/acceptor" evidence="1">
    <location>
        <position position="82"/>
    </location>
</feature>
<feature type="active site" description="Tele-phosphohistidine intermediate" evidence="1">
    <location>
        <position position="8"/>
    </location>
</feature>
<evidence type="ECO:0000313" key="4">
    <source>
        <dbReference type="Proteomes" id="UP000216008"/>
    </source>
</evidence>
<dbReference type="InterPro" id="IPR050275">
    <property type="entry name" value="PGM_Phosphatase"/>
</dbReference>
<dbReference type="Proteomes" id="UP000216008">
    <property type="component" value="Unassembled WGS sequence"/>
</dbReference>
<dbReference type="RefSeq" id="WP_095183147.1">
    <property type="nucleotide sequence ID" value="NZ_NIBD01000074.1"/>
</dbReference>
<sequence length="198" mass="22901">MKLLIVRHGESEADVLKVCEGWADFNLTERGNKQALKTSKWIVDHYNIDKIYTSTLKRARETAHYREELIGLSAIERDNLKEFNNGLRAGLPYEEAYQKYPAVEVPIHKAVYKQESKLEFRMRVESVLSEILSQNLSDNTIVIVTHGGTITQLYHALLKLPIDAKIKFGTGDACLHEWTIENKDYRIDRSNYCPYLKK</sequence>
<organism evidence="3 4">
    <name type="scientific">Lactobacillus johnsonii</name>
    <dbReference type="NCBI Taxonomy" id="33959"/>
    <lineage>
        <taxon>Bacteria</taxon>
        <taxon>Bacillati</taxon>
        <taxon>Bacillota</taxon>
        <taxon>Bacilli</taxon>
        <taxon>Lactobacillales</taxon>
        <taxon>Lactobacillaceae</taxon>
        <taxon>Lactobacillus</taxon>
    </lineage>
</organism>
<dbReference type="GO" id="GO:0005737">
    <property type="term" value="C:cytoplasm"/>
    <property type="evidence" value="ECO:0007669"/>
    <property type="project" value="TreeGrafter"/>
</dbReference>
<dbReference type="PANTHER" id="PTHR48100:SF1">
    <property type="entry name" value="HISTIDINE PHOSPHATASE FAMILY PROTEIN-RELATED"/>
    <property type="match status" value="1"/>
</dbReference>
<comment type="caution">
    <text evidence="3">The sequence shown here is derived from an EMBL/GenBank/DDBJ whole genome shotgun (WGS) entry which is preliminary data.</text>
</comment>
<dbReference type="SMART" id="SM00855">
    <property type="entry name" value="PGAM"/>
    <property type="match status" value="1"/>
</dbReference>
<dbReference type="SUPFAM" id="SSF53254">
    <property type="entry name" value="Phosphoglycerate mutase-like"/>
    <property type="match status" value="1"/>
</dbReference>
<dbReference type="InterPro" id="IPR013078">
    <property type="entry name" value="His_Pase_superF_clade-1"/>
</dbReference>
<evidence type="ECO:0000256" key="1">
    <source>
        <dbReference type="PIRSR" id="PIRSR613078-1"/>
    </source>
</evidence>
<dbReference type="InterPro" id="IPR029033">
    <property type="entry name" value="His_PPase_superfam"/>
</dbReference>
<evidence type="ECO:0000256" key="2">
    <source>
        <dbReference type="PIRSR" id="PIRSR613078-2"/>
    </source>
</evidence>
<dbReference type="Gene3D" id="3.40.50.1240">
    <property type="entry name" value="Phosphoglycerate mutase-like"/>
    <property type="match status" value="1"/>
</dbReference>
<proteinExistence type="predicted"/>
<dbReference type="AlphaFoldDB" id="A0A267M1K7"/>
<feature type="binding site" evidence="2">
    <location>
        <position position="58"/>
    </location>
    <ligand>
        <name>substrate</name>
    </ligand>
</feature>
<dbReference type="GO" id="GO:0016791">
    <property type="term" value="F:phosphatase activity"/>
    <property type="evidence" value="ECO:0007669"/>
    <property type="project" value="TreeGrafter"/>
</dbReference>
<dbReference type="CDD" id="cd07067">
    <property type="entry name" value="HP_PGM_like"/>
    <property type="match status" value="1"/>
</dbReference>
<gene>
    <name evidence="3" type="ORF">A3Q24_09825</name>
</gene>
<dbReference type="Pfam" id="PF00300">
    <property type="entry name" value="His_Phos_1"/>
    <property type="match status" value="1"/>
</dbReference>
<accession>A0A267M1K7</accession>
<reference evidence="3 4" key="1">
    <citation type="submission" date="2017-05" db="EMBL/GenBank/DDBJ databases">
        <title>Lactobacillus johnsonii from commercial turkeys.</title>
        <authorList>
            <person name="Johnson T.J."/>
            <person name="Youmans B."/>
        </authorList>
    </citation>
    <scope>NUCLEOTIDE SEQUENCE [LARGE SCALE GENOMIC DNA]</scope>
    <source>
        <strain evidence="3 4">UMNLJ114</strain>
    </source>
</reference>
<dbReference type="EMBL" id="NIBD01000074">
    <property type="protein sequence ID" value="PAB53524.1"/>
    <property type="molecule type" value="Genomic_DNA"/>
</dbReference>
<evidence type="ECO:0000313" key="3">
    <source>
        <dbReference type="EMBL" id="PAB53524.1"/>
    </source>
</evidence>
<dbReference type="PANTHER" id="PTHR48100">
    <property type="entry name" value="BROAD-SPECIFICITY PHOSPHATASE YOR283W-RELATED"/>
    <property type="match status" value="1"/>
</dbReference>
<name>A0A267M1K7_LACJH</name>
<protein>
    <submittedName>
        <fullName evidence="3">Phosphoglycerate mutase</fullName>
    </submittedName>
</protein>